<comment type="caution">
    <text evidence="8">The sequence shown here is derived from an EMBL/GenBank/DDBJ whole genome shotgun (WGS) entry which is preliminary data.</text>
</comment>
<keyword evidence="5" id="KW-0547">Nucleotide-binding</keyword>
<dbReference type="Gene3D" id="3.40.50.300">
    <property type="entry name" value="P-loop containing nucleotide triphosphate hydrolases"/>
    <property type="match status" value="1"/>
</dbReference>
<dbReference type="InterPro" id="IPR003593">
    <property type="entry name" value="AAA+_ATPase"/>
</dbReference>
<dbReference type="GO" id="GO:0005524">
    <property type="term" value="F:ATP binding"/>
    <property type="evidence" value="ECO:0007669"/>
    <property type="project" value="UniProtKB-KW"/>
</dbReference>
<evidence type="ECO:0000256" key="2">
    <source>
        <dbReference type="ARBA" id="ARBA00022448"/>
    </source>
</evidence>
<dbReference type="PANTHER" id="PTHR42788">
    <property type="entry name" value="TAURINE IMPORT ATP-BINDING PROTEIN-RELATED"/>
    <property type="match status" value="1"/>
</dbReference>
<dbReference type="PROSITE" id="PS00211">
    <property type="entry name" value="ABC_TRANSPORTER_1"/>
    <property type="match status" value="1"/>
</dbReference>
<dbReference type="InterPro" id="IPR003439">
    <property type="entry name" value="ABC_transporter-like_ATP-bd"/>
</dbReference>
<feature type="domain" description="ABC transporter" evidence="7">
    <location>
        <begin position="9"/>
        <end position="232"/>
    </location>
</feature>
<evidence type="ECO:0000256" key="1">
    <source>
        <dbReference type="ARBA" id="ARBA00005417"/>
    </source>
</evidence>
<reference evidence="8" key="1">
    <citation type="submission" date="2023-07" db="EMBL/GenBank/DDBJ databases">
        <title>Sorghum-associated microbial communities from plants grown in Nebraska, USA.</title>
        <authorList>
            <person name="Schachtman D."/>
        </authorList>
    </citation>
    <scope>NUCLEOTIDE SEQUENCE</scope>
    <source>
        <strain evidence="8">DS1061</strain>
    </source>
</reference>
<keyword evidence="3" id="KW-1003">Cell membrane</keyword>
<accession>A0AB73IN69</accession>
<dbReference type="SMART" id="SM00382">
    <property type="entry name" value="AAA"/>
    <property type="match status" value="1"/>
</dbReference>
<evidence type="ECO:0000256" key="6">
    <source>
        <dbReference type="ARBA" id="ARBA00022840"/>
    </source>
</evidence>
<dbReference type="InterPro" id="IPR050166">
    <property type="entry name" value="ABC_transporter_ATP-bind"/>
</dbReference>
<organism evidence="8 9">
    <name type="scientific">Paraburkholderia caledonica</name>
    <dbReference type="NCBI Taxonomy" id="134536"/>
    <lineage>
        <taxon>Bacteria</taxon>
        <taxon>Pseudomonadati</taxon>
        <taxon>Pseudomonadota</taxon>
        <taxon>Betaproteobacteria</taxon>
        <taxon>Burkholderiales</taxon>
        <taxon>Burkholderiaceae</taxon>
        <taxon>Paraburkholderia</taxon>
    </lineage>
</organism>
<gene>
    <name evidence="8" type="ORF">J2793_006881</name>
</gene>
<dbReference type="GO" id="GO:0016887">
    <property type="term" value="F:ATP hydrolysis activity"/>
    <property type="evidence" value="ECO:0007669"/>
    <property type="project" value="InterPro"/>
</dbReference>
<dbReference type="SUPFAM" id="SSF52540">
    <property type="entry name" value="P-loop containing nucleoside triphosphate hydrolases"/>
    <property type="match status" value="1"/>
</dbReference>
<dbReference type="PROSITE" id="PS50893">
    <property type="entry name" value="ABC_TRANSPORTER_2"/>
    <property type="match status" value="1"/>
</dbReference>
<evidence type="ECO:0000313" key="9">
    <source>
        <dbReference type="Proteomes" id="UP001229486"/>
    </source>
</evidence>
<keyword evidence="4" id="KW-0997">Cell inner membrane</keyword>
<dbReference type="Proteomes" id="UP001229486">
    <property type="component" value="Unassembled WGS sequence"/>
</dbReference>
<dbReference type="AlphaFoldDB" id="A0AB73IN69"/>
<dbReference type="InterPro" id="IPR027417">
    <property type="entry name" value="P-loop_NTPase"/>
</dbReference>
<dbReference type="Pfam" id="PF00005">
    <property type="entry name" value="ABC_tran"/>
    <property type="match status" value="1"/>
</dbReference>
<proteinExistence type="inferred from homology"/>
<sequence>MSQAAPPLLQVSGLSRRFGQRAVFEQVSFELARGEIVSLVGPSGCGKSTLLRAIAGLDPLADGTVLIDEQIQRGPSARVGVIFQEPRLLPWLTVADNIAFAAGPKQGHDPRVDTLLAEVGLPGIRHALPKQLSGGMAQRVALARGLFAGPDLILLDEPFSAVDAITRSRLQQLLLSLTCAHRTATLLVTHDLDEALYLSDRILLLSPAGEDRPSRIVREIAVASPRPRNLRDPSLDALRDALLEGIAQA</sequence>
<evidence type="ECO:0000256" key="5">
    <source>
        <dbReference type="ARBA" id="ARBA00022741"/>
    </source>
</evidence>
<keyword evidence="8" id="KW-0378">Hydrolase</keyword>
<evidence type="ECO:0000259" key="7">
    <source>
        <dbReference type="PROSITE" id="PS50893"/>
    </source>
</evidence>
<dbReference type="PANTHER" id="PTHR42788:SF19">
    <property type="entry name" value="ALIPHATIC SULFONATES IMPORT ATP-BINDING PROTEIN SSUB 2"/>
    <property type="match status" value="1"/>
</dbReference>
<evidence type="ECO:0000256" key="4">
    <source>
        <dbReference type="ARBA" id="ARBA00022519"/>
    </source>
</evidence>
<name>A0AB73IN69_9BURK</name>
<comment type="similarity">
    <text evidence="1">Belongs to the ABC transporter superfamily.</text>
</comment>
<keyword evidence="2" id="KW-0813">Transport</keyword>
<evidence type="ECO:0000313" key="8">
    <source>
        <dbReference type="EMBL" id="MDP9651406.1"/>
    </source>
</evidence>
<keyword evidence="4" id="KW-0472">Membrane</keyword>
<dbReference type="EC" id="3.6.3.-" evidence="8"/>
<dbReference type="InterPro" id="IPR017871">
    <property type="entry name" value="ABC_transporter-like_CS"/>
</dbReference>
<dbReference type="EMBL" id="JAURTK010000019">
    <property type="protein sequence ID" value="MDP9651406.1"/>
    <property type="molecule type" value="Genomic_DNA"/>
</dbReference>
<keyword evidence="6 8" id="KW-0067">ATP-binding</keyword>
<evidence type="ECO:0000256" key="3">
    <source>
        <dbReference type="ARBA" id="ARBA00022475"/>
    </source>
</evidence>
<protein>
    <submittedName>
        <fullName evidence="8">Sulfonate transport system ATP-binding protein</fullName>
        <ecNumber evidence="8">3.6.3.-</ecNumber>
    </submittedName>
</protein>
<dbReference type="RefSeq" id="WP_392396023.1">
    <property type="nucleotide sequence ID" value="NZ_JAURTK010000019.1"/>
</dbReference>